<dbReference type="GO" id="GO:0016192">
    <property type="term" value="P:vesicle-mediated transport"/>
    <property type="evidence" value="ECO:0007669"/>
    <property type="project" value="UniProtKB-ARBA"/>
</dbReference>
<dbReference type="InterPro" id="IPR050685">
    <property type="entry name" value="LDLR"/>
</dbReference>
<name>A0A0M3KA92_ANISI</name>
<dbReference type="EMBL" id="UYRR01033955">
    <property type="protein sequence ID" value="VDK60020.1"/>
    <property type="molecule type" value="Genomic_DNA"/>
</dbReference>
<evidence type="ECO:0000313" key="9">
    <source>
        <dbReference type="EMBL" id="VDK60020.1"/>
    </source>
</evidence>
<keyword evidence="5" id="KW-1133">Transmembrane helix</keyword>
<gene>
    <name evidence="9" type="ORF">ASIM_LOCUS17290</name>
</gene>
<dbReference type="GO" id="GO:0012505">
    <property type="term" value="C:endomembrane system"/>
    <property type="evidence" value="ECO:0007669"/>
    <property type="project" value="UniProtKB-SubCell"/>
</dbReference>
<proteinExistence type="predicted"/>
<evidence type="ECO:0000256" key="7">
    <source>
        <dbReference type="ARBA" id="ARBA00023157"/>
    </source>
</evidence>
<evidence type="ECO:0000256" key="1">
    <source>
        <dbReference type="ARBA" id="ARBA00004167"/>
    </source>
</evidence>
<dbReference type="Proteomes" id="UP000267096">
    <property type="component" value="Unassembled WGS sequence"/>
</dbReference>
<evidence type="ECO:0000256" key="8">
    <source>
        <dbReference type="PROSITE-ProRule" id="PRU00124"/>
    </source>
</evidence>
<evidence type="ECO:0000313" key="11">
    <source>
        <dbReference type="WBParaSite" id="ASIM_0001788801-mRNA-1"/>
    </source>
</evidence>
<dbReference type="SMART" id="SM00192">
    <property type="entry name" value="LDLa"/>
    <property type="match status" value="3"/>
</dbReference>
<feature type="disulfide bond" evidence="8">
    <location>
        <begin position="150"/>
        <end position="165"/>
    </location>
</feature>
<organism evidence="11">
    <name type="scientific">Anisakis simplex</name>
    <name type="common">Herring worm</name>
    <dbReference type="NCBI Taxonomy" id="6269"/>
    <lineage>
        <taxon>Eukaryota</taxon>
        <taxon>Metazoa</taxon>
        <taxon>Ecdysozoa</taxon>
        <taxon>Nematoda</taxon>
        <taxon>Chromadorea</taxon>
        <taxon>Rhabditida</taxon>
        <taxon>Spirurina</taxon>
        <taxon>Ascaridomorpha</taxon>
        <taxon>Ascaridoidea</taxon>
        <taxon>Anisakidae</taxon>
        <taxon>Anisakis</taxon>
        <taxon>Anisakis simplex complex</taxon>
    </lineage>
</organism>
<dbReference type="PROSITE" id="PS01209">
    <property type="entry name" value="LDLRA_1"/>
    <property type="match status" value="2"/>
</dbReference>
<dbReference type="CDD" id="cd00112">
    <property type="entry name" value="LDLa"/>
    <property type="match status" value="3"/>
</dbReference>
<dbReference type="InterPro" id="IPR002172">
    <property type="entry name" value="LDrepeatLR_classA_rpt"/>
</dbReference>
<dbReference type="WBParaSite" id="ASIM_0001788801-mRNA-1">
    <property type="protein sequence ID" value="ASIM_0001788801-mRNA-1"/>
    <property type="gene ID" value="ASIM_0001788801"/>
</dbReference>
<sequence>MKTCAEYDKVLHCEIAERCSQNEFACCSMPQKCISIRRRCDSYLDCNDGADENNCQVKKNKLYSSMKAILSKTCFQASCGIAQFACVKSGRCIPAEKRCDGIADDCADGSNLDEIGCTKNTTCIGKFMCDSGLSKAVMGDLSCIDYSKNCDGVKDCPNGEDEMNCSK</sequence>
<accession>A0A0M3KA92</accession>
<keyword evidence="3" id="KW-0812">Transmembrane</keyword>
<comment type="caution">
    <text evidence="8">Lacks conserved residue(s) required for the propagation of feature annotation.</text>
</comment>
<evidence type="ECO:0000313" key="10">
    <source>
        <dbReference type="Proteomes" id="UP000267096"/>
    </source>
</evidence>
<dbReference type="PRINTS" id="PR00261">
    <property type="entry name" value="LDLRECEPTOR"/>
</dbReference>
<dbReference type="GO" id="GO:0016020">
    <property type="term" value="C:membrane"/>
    <property type="evidence" value="ECO:0007669"/>
    <property type="project" value="UniProtKB-SubCell"/>
</dbReference>
<keyword evidence="10" id="KW-1185">Reference proteome</keyword>
<dbReference type="PROSITE" id="PS50068">
    <property type="entry name" value="LDLRA_2"/>
    <property type="match status" value="3"/>
</dbReference>
<evidence type="ECO:0000256" key="5">
    <source>
        <dbReference type="ARBA" id="ARBA00022989"/>
    </source>
</evidence>
<dbReference type="InterPro" id="IPR023415">
    <property type="entry name" value="LDLR_class-A_CS"/>
</dbReference>
<feature type="disulfide bond" evidence="8">
    <location>
        <begin position="40"/>
        <end position="55"/>
    </location>
</feature>
<dbReference type="Gene3D" id="4.10.400.10">
    <property type="entry name" value="Low-density Lipoprotein Receptor"/>
    <property type="match status" value="3"/>
</dbReference>
<dbReference type="OrthoDB" id="9990982at2759"/>
<evidence type="ECO:0000256" key="3">
    <source>
        <dbReference type="ARBA" id="ARBA00022692"/>
    </source>
</evidence>
<dbReference type="PANTHER" id="PTHR24270">
    <property type="entry name" value="LOW-DENSITY LIPOPROTEIN RECEPTOR-RELATED"/>
    <property type="match status" value="1"/>
</dbReference>
<dbReference type="InterPro" id="IPR036055">
    <property type="entry name" value="LDL_receptor-like_sf"/>
</dbReference>
<reference evidence="11" key="1">
    <citation type="submission" date="2017-02" db="UniProtKB">
        <authorList>
            <consortium name="WormBaseParasite"/>
        </authorList>
    </citation>
    <scope>IDENTIFICATION</scope>
</reference>
<evidence type="ECO:0000256" key="2">
    <source>
        <dbReference type="ARBA" id="ARBA00004308"/>
    </source>
</evidence>
<dbReference type="AlphaFoldDB" id="A0A0M3KA92"/>
<protein>
    <submittedName>
        <fullName evidence="11">Low-density lipoprotein receptor domain class A</fullName>
    </submittedName>
</protein>
<dbReference type="SUPFAM" id="SSF57424">
    <property type="entry name" value="LDL receptor-like module"/>
    <property type="match status" value="3"/>
</dbReference>
<reference evidence="9 10" key="2">
    <citation type="submission" date="2018-11" db="EMBL/GenBank/DDBJ databases">
        <authorList>
            <consortium name="Pathogen Informatics"/>
        </authorList>
    </citation>
    <scope>NUCLEOTIDE SEQUENCE [LARGE SCALE GENOMIC DNA]</scope>
</reference>
<keyword evidence="7 8" id="KW-1015">Disulfide bond</keyword>
<keyword evidence="4" id="KW-0677">Repeat</keyword>
<dbReference type="Pfam" id="PF00057">
    <property type="entry name" value="Ldl_recept_a"/>
    <property type="match status" value="2"/>
</dbReference>
<keyword evidence="6" id="KW-0472">Membrane</keyword>
<evidence type="ECO:0000256" key="6">
    <source>
        <dbReference type="ARBA" id="ARBA00023136"/>
    </source>
</evidence>
<comment type="subcellular location">
    <subcellularLocation>
        <location evidence="2">Endomembrane system</location>
    </subcellularLocation>
    <subcellularLocation>
        <location evidence="1">Membrane</location>
        <topology evidence="1">Single-pass membrane protein</topology>
    </subcellularLocation>
</comment>
<evidence type="ECO:0000256" key="4">
    <source>
        <dbReference type="ARBA" id="ARBA00022737"/>
    </source>
</evidence>